<name>A0A4V3ANP2_9HYPH</name>
<protein>
    <submittedName>
        <fullName evidence="3">Uncharacterized protein</fullName>
    </submittedName>
</protein>
<evidence type="ECO:0000256" key="1">
    <source>
        <dbReference type="SAM" id="MobiDB-lite"/>
    </source>
</evidence>
<gene>
    <name evidence="3" type="ORF">E2F50_18440</name>
</gene>
<dbReference type="EMBL" id="SMTL01000005">
    <property type="protein sequence ID" value="TDK32292.1"/>
    <property type="molecule type" value="Genomic_DNA"/>
</dbReference>
<evidence type="ECO:0000313" key="4">
    <source>
        <dbReference type="Proteomes" id="UP000295238"/>
    </source>
</evidence>
<dbReference type="Proteomes" id="UP000295238">
    <property type="component" value="Unassembled WGS sequence"/>
</dbReference>
<keyword evidence="4" id="KW-1185">Reference proteome</keyword>
<keyword evidence="2" id="KW-1133">Transmembrane helix</keyword>
<comment type="caution">
    <text evidence="3">The sequence shown here is derived from an EMBL/GenBank/DDBJ whole genome shotgun (WGS) entry which is preliminary data.</text>
</comment>
<keyword evidence="2" id="KW-0812">Transmembrane</keyword>
<feature type="transmembrane region" description="Helical" evidence="2">
    <location>
        <begin position="47"/>
        <end position="68"/>
    </location>
</feature>
<organism evidence="3 4">
    <name type="scientific">Rhizobium deserti</name>
    <dbReference type="NCBI Taxonomy" id="2547961"/>
    <lineage>
        <taxon>Bacteria</taxon>
        <taxon>Pseudomonadati</taxon>
        <taxon>Pseudomonadota</taxon>
        <taxon>Alphaproteobacteria</taxon>
        <taxon>Hyphomicrobiales</taxon>
        <taxon>Rhizobiaceae</taxon>
        <taxon>Rhizobium/Agrobacterium group</taxon>
        <taxon>Rhizobium</taxon>
    </lineage>
</organism>
<evidence type="ECO:0000313" key="3">
    <source>
        <dbReference type="EMBL" id="TDK32292.1"/>
    </source>
</evidence>
<feature type="region of interest" description="Disordered" evidence="1">
    <location>
        <begin position="1"/>
        <end position="30"/>
    </location>
</feature>
<keyword evidence="2" id="KW-0472">Membrane</keyword>
<proteinExistence type="predicted"/>
<evidence type="ECO:0000256" key="2">
    <source>
        <dbReference type="SAM" id="Phobius"/>
    </source>
</evidence>
<accession>A0A4V3ANP2</accession>
<reference evidence="3 4" key="1">
    <citation type="submission" date="2019-03" db="EMBL/GenBank/DDBJ databases">
        <title>Rhizobium sp. nov., an bacterium isolated from biocrust in Mu Us Desert.</title>
        <authorList>
            <person name="Lixiong L."/>
        </authorList>
    </citation>
    <scope>NUCLEOTIDE SEQUENCE [LARGE SCALE GENOMIC DNA]</scope>
    <source>
        <strain evidence="3 4">SPY-1</strain>
    </source>
</reference>
<dbReference type="AlphaFoldDB" id="A0A4V3ANP2"/>
<sequence length="84" mass="9293">MLEPELPEPEDDPEPELPEPEDEPEPELPEPELCATAAVARPSESAVTARILVIIGFPLVACCFLRGINQWIAIMFRPSAIKQQ</sequence>